<evidence type="ECO:0000256" key="2">
    <source>
        <dbReference type="ARBA" id="ARBA00023134"/>
    </source>
</evidence>
<comment type="caution">
    <text evidence="3">The sequence shown here is derived from an EMBL/GenBank/DDBJ whole genome shotgun (WGS) entry which is preliminary data.</text>
</comment>
<sequence>MAKSTTNSSPMIQGQPILNVALLGEYGVGKTSLIRRFKYNIYNEGVTQETVGDFEDVICIVPLRHNESRSMRIRLHDTAGMEKDSSLTSNYYRHKDGIILTWDLTREETYRRLGHWEQAALNNYRDHDIPQFIVVANKCENQEMDSKVYQQCLEYSQAKKYSCFKTSARDSINVKQAFHELLSLMGKVYEEKNYSKPERELSRSVDLENSDLPIKDPCCN</sequence>
<protein>
    <submittedName>
        <fullName evidence="3">Uncharacterized protein</fullName>
    </submittedName>
</protein>
<dbReference type="PANTHER" id="PTHR47977">
    <property type="entry name" value="RAS-RELATED PROTEIN RAB"/>
    <property type="match status" value="1"/>
</dbReference>
<dbReference type="PRINTS" id="PR00449">
    <property type="entry name" value="RASTRNSFRMNG"/>
</dbReference>
<dbReference type="PROSITE" id="PS51419">
    <property type="entry name" value="RAB"/>
    <property type="match status" value="1"/>
</dbReference>
<dbReference type="GO" id="GO:0005525">
    <property type="term" value="F:GTP binding"/>
    <property type="evidence" value="ECO:0007669"/>
    <property type="project" value="UniProtKB-KW"/>
</dbReference>
<name>A0AAV7KHR0_9METZ</name>
<keyword evidence="2" id="KW-0342">GTP-binding</keyword>
<dbReference type="InterPro" id="IPR005225">
    <property type="entry name" value="Small_GTP-bd"/>
</dbReference>
<dbReference type="FunFam" id="3.40.50.300:FF:001447">
    <property type="entry name" value="Ras-related protein Rab-1B"/>
    <property type="match status" value="1"/>
</dbReference>
<dbReference type="NCBIfam" id="TIGR00231">
    <property type="entry name" value="small_GTP"/>
    <property type="match status" value="1"/>
</dbReference>
<dbReference type="SMART" id="SM00173">
    <property type="entry name" value="RAS"/>
    <property type="match status" value="1"/>
</dbReference>
<dbReference type="Gene3D" id="3.40.50.300">
    <property type="entry name" value="P-loop containing nucleotide triphosphate hydrolases"/>
    <property type="match status" value="1"/>
</dbReference>
<dbReference type="EMBL" id="JAKMXF010000030">
    <property type="protein sequence ID" value="KAI6660674.1"/>
    <property type="molecule type" value="Genomic_DNA"/>
</dbReference>
<accession>A0AAV7KHR0</accession>
<evidence type="ECO:0000313" key="4">
    <source>
        <dbReference type="Proteomes" id="UP001165289"/>
    </source>
</evidence>
<keyword evidence="4" id="KW-1185">Reference proteome</keyword>
<dbReference type="SMART" id="SM00175">
    <property type="entry name" value="RAB"/>
    <property type="match status" value="1"/>
</dbReference>
<dbReference type="SUPFAM" id="SSF52540">
    <property type="entry name" value="P-loop containing nucleoside triphosphate hydrolases"/>
    <property type="match status" value="1"/>
</dbReference>
<dbReference type="GO" id="GO:0003924">
    <property type="term" value="F:GTPase activity"/>
    <property type="evidence" value="ECO:0007669"/>
    <property type="project" value="InterPro"/>
</dbReference>
<gene>
    <name evidence="3" type="ORF">LOD99_10354</name>
</gene>
<dbReference type="Pfam" id="PF00071">
    <property type="entry name" value="Ras"/>
    <property type="match status" value="1"/>
</dbReference>
<dbReference type="CDD" id="cd00154">
    <property type="entry name" value="Rab"/>
    <property type="match status" value="1"/>
</dbReference>
<keyword evidence="1" id="KW-0547">Nucleotide-binding</keyword>
<dbReference type="AlphaFoldDB" id="A0AAV7KHR0"/>
<dbReference type="Proteomes" id="UP001165289">
    <property type="component" value="Unassembled WGS sequence"/>
</dbReference>
<dbReference type="InterPro" id="IPR001806">
    <property type="entry name" value="Small_GTPase"/>
</dbReference>
<organism evidence="3 4">
    <name type="scientific">Oopsacas minuta</name>
    <dbReference type="NCBI Taxonomy" id="111878"/>
    <lineage>
        <taxon>Eukaryota</taxon>
        <taxon>Metazoa</taxon>
        <taxon>Porifera</taxon>
        <taxon>Hexactinellida</taxon>
        <taxon>Hexasterophora</taxon>
        <taxon>Lyssacinosida</taxon>
        <taxon>Leucopsacidae</taxon>
        <taxon>Oopsacas</taxon>
    </lineage>
</organism>
<evidence type="ECO:0000256" key="1">
    <source>
        <dbReference type="ARBA" id="ARBA00022741"/>
    </source>
</evidence>
<reference evidence="3 4" key="1">
    <citation type="journal article" date="2023" name="BMC Biol.">
        <title>The compact genome of the sponge Oopsacas minuta (Hexactinellida) is lacking key metazoan core genes.</title>
        <authorList>
            <person name="Santini S."/>
            <person name="Schenkelaars Q."/>
            <person name="Jourda C."/>
            <person name="Duchesne M."/>
            <person name="Belahbib H."/>
            <person name="Rocher C."/>
            <person name="Selva M."/>
            <person name="Riesgo A."/>
            <person name="Vervoort M."/>
            <person name="Leys S.P."/>
            <person name="Kodjabachian L."/>
            <person name="Le Bivic A."/>
            <person name="Borchiellini C."/>
            <person name="Claverie J.M."/>
            <person name="Renard E."/>
        </authorList>
    </citation>
    <scope>NUCLEOTIDE SEQUENCE [LARGE SCALE GENOMIC DNA]</scope>
    <source>
        <strain evidence="3">SPO-2</strain>
    </source>
</reference>
<evidence type="ECO:0000313" key="3">
    <source>
        <dbReference type="EMBL" id="KAI6660674.1"/>
    </source>
</evidence>
<dbReference type="InterPro" id="IPR027417">
    <property type="entry name" value="P-loop_NTPase"/>
</dbReference>
<dbReference type="InterPro" id="IPR050227">
    <property type="entry name" value="Rab"/>
</dbReference>
<proteinExistence type="predicted"/>